<dbReference type="AlphaFoldDB" id="A0A5N5W4P0"/>
<dbReference type="RefSeq" id="WP_152264531.1">
    <property type="nucleotide sequence ID" value="NZ_VOKX01000069.1"/>
</dbReference>
<evidence type="ECO:0000313" key="1">
    <source>
        <dbReference type="EMBL" id="KAB7839977.1"/>
    </source>
</evidence>
<proteinExistence type="predicted"/>
<accession>A0A5N5W4P0</accession>
<comment type="caution">
    <text evidence="1">The sequence shown here is derived from an EMBL/GenBank/DDBJ whole genome shotgun (WGS) entry which is preliminary data.</text>
</comment>
<protein>
    <submittedName>
        <fullName evidence="1">Uncharacterized protein</fullName>
    </submittedName>
</protein>
<dbReference type="EMBL" id="VOKX01000069">
    <property type="protein sequence ID" value="KAB7839977.1"/>
    <property type="molecule type" value="Genomic_DNA"/>
</dbReference>
<organism evidence="1 2">
    <name type="scientific">Streptomyces mobaraensis</name>
    <name type="common">Streptoverticillium mobaraense</name>
    <dbReference type="NCBI Taxonomy" id="35621"/>
    <lineage>
        <taxon>Bacteria</taxon>
        <taxon>Bacillati</taxon>
        <taxon>Actinomycetota</taxon>
        <taxon>Actinomycetes</taxon>
        <taxon>Kitasatosporales</taxon>
        <taxon>Streptomycetaceae</taxon>
        <taxon>Streptomyces</taxon>
    </lineage>
</organism>
<name>A0A5N5W4P0_STRMB</name>
<sequence>MASTAVACGAEEKLDAGAKVERAFERLGEERAVAVEFALDADADAVHAALKEGRDGKRGIDRAAAGILADLKLRYAVVSDEPPEERNGGEDAHRASAAGRLARKDGTILAELRSVDRRMYLRGDIKAFAAMAKPGNAADRSERRAFEEALKRIDRMPDSLAAVRDALKGKWVVLDAREFEEAAKRKRERDGDAGLFGEPDAKTRKRAADALRKALTDHAKTEDTGKRNGAEHVKVTVPARTAAGRLAEALKPLEKQLRAVGGGKDPGAPRKVPDKDVVFDVALKGGRLSAVTVDMAALDADIRAPLPLTVGFAGASVEADAPSGARKLSAREMTEALMRMMGVDADGLGGADRGL</sequence>
<dbReference type="OrthoDB" id="4117056at2"/>
<keyword evidence="2" id="KW-1185">Reference proteome</keyword>
<evidence type="ECO:0000313" key="2">
    <source>
        <dbReference type="Proteomes" id="UP000327000"/>
    </source>
</evidence>
<reference evidence="1 2" key="1">
    <citation type="journal article" date="2019" name="Microb. Cell Fact.">
        <title>Exploring novel herbicidin analogues by transcriptional regulator overexpression and MS/MS molecular networking.</title>
        <authorList>
            <person name="Shi Y."/>
            <person name="Gu R."/>
            <person name="Li Y."/>
            <person name="Wang X."/>
            <person name="Ren W."/>
            <person name="Li X."/>
            <person name="Wang L."/>
            <person name="Xie Y."/>
            <person name="Hong B."/>
        </authorList>
    </citation>
    <scope>NUCLEOTIDE SEQUENCE [LARGE SCALE GENOMIC DNA]</scope>
    <source>
        <strain evidence="1 2">US-43</strain>
    </source>
</reference>
<gene>
    <name evidence="1" type="ORF">FRZ00_20925</name>
</gene>
<dbReference type="Proteomes" id="UP000327000">
    <property type="component" value="Unassembled WGS sequence"/>
</dbReference>